<dbReference type="EMBL" id="RBPX01000172">
    <property type="protein sequence ID" value="RMO65950.1"/>
    <property type="molecule type" value="Genomic_DNA"/>
</dbReference>
<organism evidence="1 2">
    <name type="scientific">Pseudomonas syringae pv. aptata</name>
    <dbReference type="NCBI Taxonomy" id="83167"/>
    <lineage>
        <taxon>Bacteria</taxon>
        <taxon>Pseudomonadati</taxon>
        <taxon>Pseudomonadota</taxon>
        <taxon>Gammaproteobacteria</taxon>
        <taxon>Pseudomonadales</taxon>
        <taxon>Pseudomonadaceae</taxon>
        <taxon>Pseudomonas</taxon>
        <taxon>Pseudomonas syringae</taxon>
    </lineage>
</organism>
<evidence type="ECO:0000313" key="2">
    <source>
        <dbReference type="Proteomes" id="UP000274541"/>
    </source>
</evidence>
<proteinExistence type="predicted"/>
<accession>A0A3M3X7B9</accession>
<reference evidence="1 2" key="1">
    <citation type="submission" date="2018-08" db="EMBL/GenBank/DDBJ databases">
        <title>Recombination of ecologically and evolutionarily significant loci maintains genetic cohesion in the Pseudomonas syringae species complex.</title>
        <authorList>
            <person name="Dillon M."/>
            <person name="Thakur S."/>
            <person name="Almeida R.N.D."/>
            <person name="Weir B.S."/>
            <person name="Guttman D.S."/>
        </authorList>
    </citation>
    <scope>NUCLEOTIDE SEQUENCE [LARGE SCALE GENOMIC DNA]</scope>
    <source>
        <strain evidence="1 2">ICMP 4388</strain>
    </source>
</reference>
<dbReference type="Proteomes" id="UP000274541">
    <property type="component" value="Unassembled WGS sequence"/>
</dbReference>
<dbReference type="AlphaFoldDB" id="A0A3M3X7B9"/>
<protein>
    <submittedName>
        <fullName evidence="1">Uncharacterized protein</fullName>
    </submittedName>
</protein>
<gene>
    <name evidence="1" type="ORF">ALQ37_05547</name>
</gene>
<sequence>MAEHQPVLLPGALTLGTGLHADQRSAGDDLYPQAEDANAGLLQAIAPSEADATATLRSSVLLVPGERRFQRFVEGAQHLDPGPALVVGLDQCPRCDFGTGAIHHVADCLAVVRPFLAVAPVVLGDLVALERDLFALLETLQLGLLIDGQPELDHHNACVGELLFEVIDFRIRALPVRLAAKTLDPLDQHATVPRAIKDGEFAARRYLPPETPQIRLRALVLGGRGDRHDGVLTRVQCRRHTSDRTALACRIVAFEHCQQRVAFHALVAHVAGQPRLLGNQLLLIVVLAQVQAQVEAVEQGQLVAVNRQRPDRQRSGLGLGLVQRGLHAFQQQAADGQAAVVGVHTLDHMPGGVFTTGATQDPFAEAHELVVGLGLLPVQRADAPAVQQIILEGFETQLHLFFGQVKPEFEDQRAFIAEHLFQSFGTADGLIEHGVLEAPVNPVLEHLAVPVAKENTHAALGRQLPPVAPDGRMSEFFVGLLIEGAHLDQARVHPLTEQFDGLALARAFYAVDQHDDLATSLLVQVYLRFEQRFAQLRQRCLVSLIVNDMTDFSGFKHAQLLIDVGSENA</sequence>
<comment type="caution">
    <text evidence="1">The sequence shown here is derived from an EMBL/GenBank/DDBJ whole genome shotgun (WGS) entry which is preliminary data.</text>
</comment>
<evidence type="ECO:0000313" key="1">
    <source>
        <dbReference type="EMBL" id="RMO65950.1"/>
    </source>
</evidence>
<name>A0A3M3X7B9_PSEAP</name>